<gene>
    <name evidence="1" type="ORF">J2Z66_007031</name>
</gene>
<name>A0ABS4J6C3_9BACL</name>
<dbReference type="Pfam" id="PF08922">
    <property type="entry name" value="DUF1905"/>
    <property type="match status" value="1"/>
</dbReference>
<dbReference type="Proteomes" id="UP001519287">
    <property type="component" value="Unassembled WGS sequence"/>
</dbReference>
<dbReference type="InterPro" id="IPR037079">
    <property type="entry name" value="AF2212/PG0164-like_sf"/>
</dbReference>
<comment type="caution">
    <text evidence="1">The sequence shown here is derived from an EMBL/GenBank/DDBJ whole genome shotgun (WGS) entry which is preliminary data.</text>
</comment>
<dbReference type="Gene3D" id="2.40.30.100">
    <property type="entry name" value="AF2212/PG0164-like"/>
    <property type="match status" value="1"/>
</dbReference>
<proteinExistence type="predicted"/>
<dbReference type="InterPro" id="IPR015018">
    <property type="entry name" value="DUF1905"/>
</dbReference>
<accession>A0ABS4J6C3</accession>
<keyword evidence="2" id="KW-1185">Reference proteome</keyword>
<dbReference type="SUPFAM" id="SSF141694">
    <property type="entry name" value="AF2212/PG0164-like"/>
    <property type="match status" value="1"/>
</dbReference>
<evidence type="ECO:0000313" key="2">
    <source>
        <dbReference type="Proteomes" id="UP001519287"/>
    </source>
</evidence>
<sequence>MGVTFTTAIMKAQGKNATGISVPNEVIAALGGQKKPSVTVSLNGYTYRSTVAVMGNEFLIPLSAAHREASGLSAGEQVEVTLELDLEPRTVEIPNDLMTALSAQEGAIEAFEALAFSKRKEFVRQVNDAKTQETRERRIMGVVAKLSES</sequence>
<protein>
    <submittedName>
        <fullName evidence="1">Antitoxin component of MazEF toxin-antitoxin module</fullName>
    </submittedName>
</protein>
<reference evidence="1 2" key="1">
    <citation type="submission" date="2021-03" db="EMBL/GenBank/DDBJ databases">
        <title>Genomic Encyclopedia of Type Strains, Phase IV (KMG-IV): sequencing the most valuable type-strain genomes for metagenomic binning, comparative biology and taxonomic classification.</title>
        <authorList>
            <person name="Goeker M."/>
        </authorList>
    </citation>
    <scope>NUCLEOTIDE SEQUENCE [LARGE SCALE GENOMIC DNA]</scope>
    <source>
        <strain evidence="1 2">DSM 26048</strain>
    </source>
</reference>
<dbReference type="Pfam" id="PF13376">
    <property type="entry name" value="OmdA"/>
    <property type="match status" value="1"/>
</dbReference>
<dbReference type="RefSeq" id="WP_209977191.1">
    <property type="nucleotide sequence ID" value="NZ_JAGGLB010000033.1"/>
</dbReference>
<dbReference type="EMBL" id="JAGGLB010000033">
    <property type="protein sequence ID" value="MBP1995389.1"/>
    <property type="molecule type" value="Genomic_DNA"/>
</dbReference>
<organism evidence="1 2">
    <name type="scientific">Paenibacillus eucommiae</name>
    <dbReference type="NCBI Taxonomy" id="1355755"/>
    <lineage>
        <taxon>Bacteria</taxon>
        <taxon>Bacillati</taxon>
        <taxon>Bacillota</taxon>
        <taxon>Bacilli</taxon>
        <taxon>Bacillales</taxon>
        <taxon>Paenibacillaceae</taxon>
        <taxon>Paenibacillus</taxon>
    </lineage>
</organism>
<evidence type="ECO:0000313" key="1">
    <source>
        <dbReference type="EMBL" id="MBP1995389.1"/>
    </source>
</evidence>